<dbReference type="AlphaFoldDB" id="R0M8C7"/>
<feature type="region of interest" description="Disordered" evidence="1">
    <location>
        <begin position="65"/>
        <end position="102"/>
    </location>
</feature>
<feature type="compositionally biased region" description="Basic and acidic residues" evidence="1">
    <location>
        <begin position="65"/>
        <end position="76"/>
    </location>
</feature>
<sequence length="102" mass="11467">MNREPVCTQEQRLHDLRCKPEEKPLCLLMSPFGDFKGREDEGNQEITKIQRDLSPLCCAVMHSDDRPRCFPPRDGRGTSPVSTQPEGEPANVDDATSLLSQL</sequence>
<evidence type="ECO:0000313" key="2">
    <source>
        <dbReference type="EMBL" id="EOB08988.1"/>
    </source>
</evidence>
<evidence type="ECO:0000256" key="1">
    <source>
        <dbReference type="SAM" id="MobiDB-lite"/>
    </source>
</evidence>
<accession>R0M8C7</accession>
<evidence type="ECO:0000313" key="3">
    <source>
        <dbReference type="Proteomes" id="UP000296049"/>
    </source>
</evidence>
<keyword evidence="3" id="KW-1185">Reference proteome</keyword>
<dbReference type="Proteomes" id="UP000296049">
    <property type="component" value="Unassembled WGS sequence"/>
</dbReference>
<dbReference type="EMBL" id="KB742403">
    <property type="protein sequence ID" value="EOB08988.1"/>
    <property type="molecule type" value="Genomic_DNA"/>
</dbReference>
<proteinExistence type="predicted"/>
<protein>
    <submittedName>
        <fullName evidence="2">Uncharacterized protein</fullName>
    </submittedName>
</protein>
<gene>
    <name evidence="2" type="ORF">Anapl_14669</name>
</gene>
<organism evidence="2 3">
    <name type="scientific">Anas platyrhynchos</name>
    <name type="common">Mallard</name>
    <name type="synonym">Anas boschas</name>
    <dbReference type="NCBI Taxonomy" id="8839"/>
    <lineage>
        <taxon>Eukaryota</taxon>
        <taxon>Metazoa</taxon>
        <taxon>Chordata</taxon>
        <taxon>Craniata</taxon>
        <taxon>Vertebrata</taxon>
        <taxon>Euteleostomi</taxon>
        <taxon>Archelosauria</taxon>
        <taxon>Archosauria</taxon>
        <taxon>Dinosauria</taxon>
        <taxon>Saurischia</taxon>
        <taxon>Theropoda</taxon>
        <taxon>Coelurosauria</taxon>
        <taxon>Aves</taxon>
        <taxon>Neognathae</taxon>
        <taxon>Galloanserae</taxon>
        <taxon>Anseriformes</taxon>
        <taxon>Anatidae</taxon>
        <taxon>Anatinae</taxon>
        <taxon>Anas</taxon>
    </lineage>
</organism>
<reference evidence="3" key="1">
    <citation type="journal article" date="2013" name="Nat. Genet.">
        <title>The duck genome and transcriptome provide insight into an avian influenza virus reservoir species.</title>
        <authorList>
            <person name="Huang Y."/>
            <person name="Li Y."/>
            <person name="Burt D.W."/>
            <person name="Chen H."/>
            <person name="Zhang Y."/>
            <person name="Qian W."/>
            <person name="Kim H."/>
            <person name="Gan S."/>
            <person name="Zhao Y."/>
            <person name="Li J."/>
            <person name="Yi K."/>
            <person name="Feng H."/>
            <person name="Zhu P."/>
            <person name="Li B."/>
            <person name="Liu Q."/>
            <person name="Fairley S."/>
            <person name="Magor K.E."/>
            <person name="Du Z."/>
            <person name="Hu X."/>
            <person name="Goodman L."/>
            <person name="Tafer H."/>
            <person name="Vignal A."/>
            <person name="Lee T."/>
            <person name="Kim K.W."/>
            <person name="Sheng Z."/>
            <person name="An Y."/>
            <person name="Searle S."/>
            <person name="Herrero J."/>
            <person name="Groenen M.A."/>
            <person name="Crooijmans R.P."/>
            <person name="Faraut T."/>
            <person name="Cai Q."/>
            <person name="Webster R.G."/>
            <person name="Aldridge J.R."/>
            <person name="Warren W.C."/>
            <person name="Bartschat S."/>
            <person name="Kehr S."/>
            <person name="Marz M."/>
            <person name="Stadler P.F."/>
            <person name="Smith J."/>
            <person name="Kraus R.H."/>
            <person name="Zhao Y."/>
            <person name="Ren L."/>
            <person name="Fei J."/>
            <person name="Morisson M."/>
            <person name="Kaiser P."/>
            <person name="Griffin D.K."/>
            <person name="Rao M."/>
            <person name="Pitel F."/>
            <person name="Wang J."/>
            <person name="Li N."/>
        </authorList>
    </citation>
    <scope>NUCLEOTIDE SEQUENCE [LARGE SCALE GENOMIC DNA]</scope>
</reference>
<name>R0M8C7_ANAPL</name>